<comment type="caution">
    <text evidence="1">The sequence shown here is derived from an EMBL/GenBank/DDBJ whole genome shotgun (WGS) entry which is preliminary data.</text>
</comment>
<dbReference type="InterPro" id="IPR027417">
    <property type="entry name" value="P-loop_NTPase"/>
</dbReference>
<dbReference type="Proteomes" id="UP000295399">
    <property type="component" value="Unassembled WGS sequence"/>
</dbReference>
<keyword evidence="2" id="KW-1185">Reference proteome</keyword>
<dbReference type="InParanoid" id="A0A4R2PGJ3"/>
<evidence type="ECO:0000313" key="1">
    <source>
        <dbReference type="EMBL" id="TCP34489.1"/>
    </source>
</evidence>
<sequence>MAKDNRAQRLTRFDGLGLRVTKQLWQTVARPFDRRAKSVLIIAGVQRSGTNMMVEILERFFRTAVYNENHPAACTDFELHDTPTLRRLVERAPGDTVVFKALCDLDRVPALLDDLPGARAVWVMRRVEDVVNSHGHTKFLSARNNLCSTRMNNIAVDALSEGWRGRGMVAETHEVVRRHAHPEMTNQTAVALFWYMRNALYFDLGLDRDPRVRPLLYEHLARAPHREGAAWLAWAGLPPSRFALAKVNARSVGRQAAPAIDPAVEQICNDLYNRFAAQAPATEPAASMATAG</sequence>
<organism evidence="1 2">
    <name type="scientific">Rhodothalassium salexigens DSM 2132</name>
    <dbReference type="NCBI Taxonomy" id="1188247"/>
    <lineage>
        <taxon>Bacteria</taxon>
        <taxon>Pseudomonadati</taxon>
        <taxon>Pseudomonadota</taxon>
        <taxon>Alphaproteobacteria</taxon>
        <taxon>Rhodothalassiales</taxon>
        <taxon>Rhodothalassiaceae</taxon>
        <taxon>Rhodothalassium</taxon>
    </lineage>
</organism>
<dbReference type="RefSeq" id="WP_132708419.1">
    <property type="nucleotide sequence ID" value="NZ_JACIGF010000005.1"/>
</dbReference>
<protein>
    <recommendedName>
        <fullName evidence="3">Sulfotransferase domain-containing protein</fullName>
    </recommendedName>
</protein>
<evidence type="ECO:0008006" key="3">
    <source>
        <dbReference type="Google" id="ProtNLM"/>
    </source>
</evidence>
<dbReference type="SUPFAM" id="SSF52540">
    <property type="entry name" value="P-loop containing nucleoside triphosphate hydrolases"/>
    <property type="match status" value="1"/>
</dbReference>
<dbReference type="OrthoDB" id="1826980at2"/>
<gene>
    <name evidence="1" type="ORF">EV659_105117</name>
</gene>
<dbReference type="Gene3D" id="3.40.50.300">
    <property type="entry name" value="P-loop containing nucleotide triphosphate hydrolases"/>
    <property type="match status" value="1"/>
</dbReference>
<accession>A0A4R2PGJ3</accession>
<evidence type="ECO:0000313" key="2">
    <source>
        <dbReference type="Proteomes" id="UP000295399"/>
    </source>
</evidence>
<dbReference type="AlphaFoldDB" id="A0A4R2PGJ3"/>
<reference evidence="1 2" key="1">
    <citation type="submission" date="2019-03" db="EMBL/GenBank/DDBJ databases">
        <title>Genomic Encyclopedia of Type Strains, Phase IV (KMG-IV): sequencing the most valuable type-strain genomes for metagenomic binning, comparative biology and taxonomic classification.</title>
        <authorList>
            <person name="Goeker M."/>
        </authorList>
    </citation>
    <scope>NUCLEOTIDE SEQUENCE [LARGE SCALE GENOMIC DNA]</scope>
    <source>
        <strain evidence="1 2">DSM 2132</strain>
    </source>
</reference>
<dbReference type="EMBL" id="SLXO01000005">
    <property type="protein sequence ID" value="TCP34489.1"/>
    <property type="molecule type" value="Genomic_DNA"/>
</dbReference>
<name>A0A4R2PGJ3_RHOSA</name>
<proteinExistence type="predicted"/>